<evidence type="ECO:0000256" key="8">
    <source>
        <dbReference type="ARBA" id="ARBA00023224"/>
    </source>
</evidence>
<evidence type="ECO:0000313" key="12">
    <source>
        <dbReference type="EMBL" id="CAG7726713.1"/>
    </source>
</evidence>
<keyword evidence="8" id="KW-0807">Transducer</keyword>
<feature type="compositionally biased region" description="Low complexity" evidence="9">
    <location>
        <begin position="76"/>
        <end position="106"/>
    </location>
</feature>
<protein>
    <recommendedName>
        <fullName evidence="11">G-protein coupled receptors family 1 profile domain-containing protein</fullName>
    </recommendedName>
</protein>
<keyword evidence="3 10" id="KW-0812">Transmembrane</keyword>
<keyword evidence="4 10" id="KW-1133">Transmembrane helix</keyword>
<keyword evidence="5" id="KW-0297">G-protein coupled receptor</keyword>
<feature type="region of interest" description="Disordered" evidence="9">
    <location>
        <begin position="211"/>
        <end position="241"/>
    </location>
</feature>
<dbReference type="GO" id="GO:0004930">
    <property type="term" value="F:G protein-coupled receptor activity"/>
    <property type="evidence" value="ECO:0007669"/>
    <property type="project" value="UniProtKB-KW"/>
</dbReference>
<evidence type="ECO:0000256" key="10">
    <source>
        <dbReference type="SAM" id="Phobius"/>
    </source>
</evidence>
<dbReference type="InterPro" id="IPR000276">
    <property type="entry name" value="GPCR_Rhodpsn"/>
</dbReference>
<keyword evidence="13" id="KW-1185">Reference proteome</keyword>
<feature type="transmembrane region" description="Helical" evidence="10">
    <location>
        <begin position="264"/>
        <end position="284"/>
    </location>
</feature>
<dbReference type="PANTHER" id="PTHR45695:SF22">
    <property type="entry name" value="G-PROTEIN COUPLED RECEPTORS FAMILY 1 PROFILE DOMAIN-CONTAINING PROTEIN"/>
    <property type="match status" value="1"/>
</dbReference>
<dbReference type="Proteomes" id="UP000708208">
    <property type="component" value="Unassembled WGS sequence"/>
</dbReference>
<comment type="subcellular location">
    <subcellularLocation>
        <location evidence="1">Membrane</location>
        <topology evidence="1">Multi-pass membrane protein</topology>
    </subcellularLocation>
</comment>
<dbReference type="PANTHER" id="PTHR45695">
    <property type="entry name" value="LEUCOKININ RECEPTOR-RELATED"/>
    <property type="match status" value="1"/>
</dbReference>
<proteinExistence type="inferred from homology"/>
<dbReference type="SUPFAM" id="SSF81321">
    <property type="entry name" value="Family A G protein-coupled receptor-like"/>
    <property type="match status" value="1"/>
</dbReference>
<evidence type="ECO:0000256" key="7">
    <source>
        <dbReference type="ARBA" id="ARBA00023170"/>
    </source>
</evidence>
<feature type="compositionally biased region" description="Low complexity" evidence="9">
    <location>
        <begin position="214"/>
        <end position="237"/>
    </location>
</feature>
<evidence type="ECO:0000256" key="4">
    <source>
        <dbReference type="ARBA" id="ARBA00022989"/>
    </source>
</evidence>
<gene>
    <name evidence="12" type="ORF">AFUS01_LOCUS15605</name>
</gene>
<feature type="compositionally biased region" description="Polar residues" evidence="9">
    <location>
        <begin position="167"/>
        <end position="180"/>
    </location>
</feature>
<evidence type="ECO:0000256" key="9">
    <source>
        <dbReference type="SAM" id="MobiDB-lite"/>
    </source>
</evidence>
<keyword evidence="7" id="KW-0675">Receptor</keyword>
<evidence type="ECO:0000256" key="2">
    <source>
        <dbReference type="ARBA" id="ARBA00010663"/>
    </source>
</evidence>
<evidence type="ECO:0000313" key="13">
    <source>
        <dbReference type="Proteomes" id="UP000708208"/>
    </source>
</evidence>
<evidence type="ECO:0000256" key="1">
    <source>
        <dbReference type="ARBA" id="ARBA00004141"/>
    </source>
</evidence>
<feature type="compositionally biased region" description="Low complexity" evidence="9">
    <location>
        <begin position="1"/>
        <end position="22"/>
    </location>
</feature>
<feature type="region of interest" description="Disordered" evidence="9">
    <location>
        <begin position="1"/>
        <end position="106"/>
    </location>
</feature>
<evidence type="ECO:0000256" key="3">
    <source>
        <dbReference type="ARBA" id="ARBA00022692"/>
    </source>
</evidence>
<dbReference type="EMBL" id="CAJVCH010138973">
    <property type="protein sequence ID" value="CAG7726713.1"/>
    <property type="molecule type" value="Genomic_DNA"/>
</dbReference>
<dbReference type="Pfam" id="PF00001">
    <property type="entry name" value="7tm_1"/>
    <property type="match status" value="1"/>
</dbReference>
<organism evidence="12 13">
    <name type="scientific">Allacma fusca</name>
    <dbReference type="NCBI Taxonomy" id="39272"/>
    <lineage>
        <taxon>Eukaryota</taxon>
        <taxon>Metazoa</taxon>
        <taxon>Ecdysozoa</taxon>
        <taxon>Arthropoda</taxon>
        <taxon>Hexapoda</taxon>
        <taxon>Collembola</taxon>
        <taxon>Symphypleona</taxon>
        <taxon>Sminthuridae</taxon>
        <taxon>Allacma</taxon>
    </lineage>
</organism>
<feature type="compositionally biased region" description="Low complexity" evidence="9">
    <location>
        <begin position="140"/>
        <end position="150"/>
    </location>
</feature>
<dbReference type="GO" id="GO:0005886">
    <property type="term" value="C:plasma membrane"/>
    <property type="evidence" value="ECO:0007669"/>
    <property type="project" value="TreeGrafter"/>
</dbReference>
<dbReference type="OrthoDB" id="5964776at2759"/>
<name>A0A8J2JSW0_9HEXA</name>
<comment type="similarity">
    <text evidence="2">Belongs to the G-protein coupled receptor 1 family.</text>
</comment>
<keyword evidence="6 10" id="KW-0472">Membrane</keyword>
<feature type="compositionally biased region" description="Basic residues" evidence="9">
    <location>
        <begin position="151"/>
        <end position="165"/>
    </location>
</feature>
<feature type="compositionally biased region" description="Basic residues" evidence="9">
    <location>
        <begin position="35"/>
        <end position="45"/>
    </location>
</feature>
<sequence length="368" mass="41474">MPNTSASDTSSSSYRDYESPSNNPHSRKSTLFSCLKRKKGRRRRNRSESFECEDSNAQTNYTDCEVHRPRLNRPEGSSNYGSRSPSPYPSSHCNGNNPGVSSSSPVISNTEPIILVKFERNGSSSFKREKRRSKCTILFNNSSSSNSTRNSSRRSSRRSSQRHPQRNQECQDCLLNSNPRASDGRLPQPHSSLLTSNGSILLNETTPFISTETNSSPIHSHPTNNSSNTTTTATPPETKGKLKRMRVVRSCKYGTRALQSRRRIIRMLIVIVVTFAVCNLPFHARKIWQNWSPNYRGGSTFSSIFTPSTFLIMYANSGINPLLYAFMSHKFRLSFRDLLCCKLRQSARVFRRTSARSAHLVPLTSTAI</sequence>
<feature type="region of interest" description="Disordered" evidence="9">
    <location>
        <begin position="137"/>
        <end position="197"/>
    </location>
</feature>
<feature type="transmembrane region" description="Helical" evidence="10">
    <location>
        <begin position="304"/>
        <end position="326"/>
    </location>
</feature>
<evidence type="ECO:0000256" key="5">
    <source>
        <dbReference type="ARBA" id="ARBA00023040"/>
    </source>
</evidence>
<reference evidence="12" key="1">
    <citation type="submission" date="2021-06" db="EMBL/GenBank/DDBJ databases">
        <authorList>
            <person name="Hodson N. C."/>
            <person name="Mongue J. A."/>
            <person name="Jaron S. K."/>
        </authorList>
    </citation>
    <scope>NUCLEOTIDE SEQUENCE</scope>
</reference>
<accession>A0A8J2JSW0</accession>
<dbReference type="InterPro" id="IPR017452">
    <property type="entry name" value="GPCR_Rhodpsn_7TM"/>
</dbReference>
<evidence type="ECO:0000256" key="6">
    <source>
        <dbReference type="ARBA" id="ARBA00023136"/>
    </source>
</evidence>
<comment type="caution">
    <text evidence="12">The sequence shown here is derived from an EMBL/GenBank/DDBJ whole genome shotgun (WGS) entry which is preliminary data.</text>
</comment>
<evidence type="ECO:0000259" key="11">
    <source>
        <dbReference type="PROSITE" id="PS50262"/>
    </source>
</evidence>
<dbReference type="AlphaFoldDB" id="A0A8J2JSW0"/>
<feature type="domain" description="G-protein coupled receptors family 1 profile" evidence="11">
    <location>
        <begin position="242"/>
        <end position="324"/>
    </location>
</feature>
<dbReference type="PROSITE" id="PS50262">
    <property type="entry name" value="G_PROTEIN_RECEP_F1_2"/>
    <property type="match status" value="1"/>
</dbReference>